<reference evidence="3 4" key="1">
    <citation type="submission" date="2019-03" db="EMBL/GenBank/DDBJ databases">
        <title>Wolbachia endosymbiont of Haematobia irritans wIrr.</title>
        <authorList>
            <person name="Parry R.H."/>
            <person name="Asgari S."/>
        </authorList>
    </citation>
    <scope>NUCLEOTIDE SEQUENCE [LARGE SCALE GENOMIC DNA]</scope>
    <source>
        <strain evidence="4">wIrr</strain>
    </source>
</reference>
<evidence type="ECO:0000259" key="2">
    <source>
        <dbReference type="Pfam" id="PF13116"/>
    </source>
</evidence>
<proteinExistence type="predicted"/>
<name>A0A6I6CKQ5_WOLPI</name>
<keyword evidence="1" id="KW-1133">Transmembrane helix</keyword>
<dbReference type="Proteomes" id="UP000422744">
    <property type="component" value="Chromosome"/>
</dbReference>
<gene>
    <name evidence="3" type="ORF">E0495_03015</name>
</gene>
<accession>A0A6I6CKQ5</accession>
<evidence type="ECO:0000313" key="4">
    <source>
        <dbReference type="Proteomes" id="UP000422744"/>
    </source>
</evidence>
<dbReference type="Pfam" id="PF13116">
    <property type="entry name" value="YhdP"/>
    <property type="match status" value="1"/>
</dbReference>
<protein>
    <recommendedName>
        <fullName evidence="2">YhdP central domain-containing protein</fullName>
    </recommendedName>
</protein>
<sequence length="1037" mass="115423">MLKKITILFSVALLFILCFFIFFKPLKININYIDFYVKHKISKIFVGSSVNMENTSVVWQKDGKDPYLVITDLAIANPNFTIKVPELFVHFKLSSLFKASTNLSQVSADNVHVCIKREETNVNPQNSLDLLDNHYLSSNRLPSVSFQRVTLESRKKETSSQATWMTRTSAGMTGKKDTGMIGKNFKMTESSAKNLLKTIREFFFDLNADSKIEFTNIAIDKSTEDEFFIDKLYIGKGEDFNVLDIHVNTKDGKGFLDDLSITIKNRNNLLNVYGTFYDLKLGLLSKFSTLVKSYNLDKNIGFKGSFSVKINKKDEIVDGNIYVLNTENYLNKNLALTNVNINLTYSNGIISVKNFHFKLNDTYLSLIGKMNFGTSHALLRINISKFAAKDLCTYIPDSVVNSKFKSWYCDNIDGDVLNTIVSFNGKLVDGDLSDIVIVADIENGSVKFDEDFEQVKELKGDLIIKNNDLKITVNSAKFQSFTINGGDIEMKSLNKENSVLTINGQAVSDAYGLYEPIRFKLDDVVKVERDKVSGMAKSVFSFRIFNLNADDKKVDFSANFHSEIDNLAIYNASLGKYDIKLSFGSDFIDLNGSGMVNNTQLLFDLKSSNRNESFAWNLTGDLPAQILNFDSGYVSANLESVINQDKTGYVNGDIDLSELESRSSYLGWKNRFEDHNKILFSTRLKGAGELLIDKLDVVGNDLDIKFSGRVENGNLYLNSSSFKLPDNDFSIEIESGKEKNAITIYGEEINLSDILGLLGKNSNGLNKDIEISMNVDNVIMKEGIVIKNAKLNVTCTKGNCNGSQFTGQFLEDSSNILAEYSGIGLEIYADNSGMLLRSLGISKSIKNGKLSFYLSPQRESGEHYGTLSISNFYIKDAPLLTTLLSMSSLPGIVNAIKNEGVYFYKCNAPFSYKDGTIEIEESWLEGAELGISTGGKLDIRNYKFQVAGQVIPAYSINKSLLKIPIIGKLLTGGKSRGIVSIDYKASGDDKNNNVSVDLISSLTPNLLKRLLGVFDRIMTKTNESGLKGGVKKKFGSI</sequence>
<organism evidence="3 4">
    <name type="scientific">Wolbachia pipientis</name>
    <dbReference type="NCBI Taxonomy" id="955"/>
    <lineage>
        <taxon>Bacteria</taxon>
        <taxon>Pseudomonadati</taxon>
        <taxon>Pseudomonadota</taxon>
        <taxon>Alphaproteobacteria</taxon>
        <taxon>Rickettsiales</taxon>
        <taxon>Anaplasmataceae</taxon>
        <taxon>Wolbachieae</taxon>
        <taxon>Wolbachia</taxon>
    </lineage>
</organism>
<evidence type="ECO:0000313" key="3">
    <source>
        <dbReference type="EMBL" id="QGT16236.1"/>
    </source>
</evidence>
<feature type="transmembrane region" description="Helical" evidence="1">
    <location>
        <begin position="5"/>
        <end position="23"/>
    </location>
</feature>
<dbReference type="EMBL" id="CP037426">
    <property type="protein sequence ID" value="QGT16236.1"/>
    <property type="molecule type" value="Genomic_DNA"/>
</dbReference>
<dbReference type="InterPro" id="IPR025263">
    <property type="entry name" value="YhdP_central"/>
</dbReference>
<keyword evidence="1" id="KW-0472">Membrane</keyword>
<feature type="domain" description="YhdP central" evidence="2">
    <location>
        <begin position="314"/>
        <end position="794"/>
    </location>
</feature>
<dbReference type="AlphaFoldDB" id="A0A6I6CKQ5"/>
<keyword evidence="1" id="KW-0812">Transmembrane</keyword>
<evidence type="ECO:0000256" key="1">
    <source>
        <dbReference type="SAM" id="Phobius"/>
    </source>
</evidence>
<dbReference type="RefSeq" id="WP_155968883.1">
    <property type="nucleotide sequence ID" value="NZ_CP037426.1"/>
</dbReference>